<dbReference type="Proteomes" id="UP000625711">
    <property type="component" value="Unassembled WGS sequence"/>
</dbReference>
<dbReference type="PROSITE" id="PS51257">
    <property type="entry name" value="PROKAR_LIPOPROTEIN"/>
    <property type="match status" value="1"/>
</dbReference>
<name>A0A834MLI4_RHYFE</name>
<protein>
    <submittedName>
        <fullName evidence="1">Uncharacterized protein</fullName>
    </submittedName>
</protein>
<organism evidence="1 2">
    <name type="scientific">Rhynchophorus ferrugineus</name>
    <name type="common">Red palm weevil</name>
    <name type="synonym">Curculio ferrugineus</name>
    <dbReference type="NCBI Taxonomy" id="354439"/>
    <lineage>
        <taxon>Eukaryota</taxon>
        <taxon>Metazoa</taxon>
        <taxon>Ecdysozoa</taxon>
        <taxon>Arthropoda</taxon>
        <taxon>Hexapoda</taxon>
        <taxon>Insecta</taxon>
        <taxon>Pterygota</taxon>
        <taxon>Neoptera</taxon>
        <taxon>Endopterygota</taxon>
        <taxon>Coleoptera</taxon>
        <taxon>Polyphaga</taxon>
        <taxon>Cucujiformia</taxon>
        <taxon>Curculionidae</taxon>
        <taxon>Dryophthorinae</taxon>
        <taxon>Rhynchophorus</taxon>
    </lineage>
</organism>
<proteinExistence type="predicted"/>
<sequence>MLRKSSETTSFADSSAGRLVGGCSIAGSGGGGGCHELDEIAVVSSSADPLHVKYGEGSGITCNGPRLVPGYIRAISALLQRKSVNYFSNIEINDEDSPY</sequence>
<dbReference type="OrthoDB" id="6716054at2759"/>
<accession>A0A834MLI4</accession>
<evidence type="ECO:0000313" key="2">
    <source>
        <dbReference type="Proteomes" id="UP000625711"/>
    </source>
</evidence>
<dbReference type="EMBL" id="JAACXV010000004">
    <property type="protein sequence ID" value="KAF7287606.1"/>
    <property type="molecule type" value="Genomic_DNA"/>
</dbReference>
<gene>
    <name evidence="1" type="ORF">GWI33_005958</name>
</gene>
<keyword evidence="2" id="KW-1185">Reference proteome</keyword>
<dbReference type="AlphaFoldDB" id="A0A834MLI4"/>
<reference evidence="1" key="1">
    <citation type="submission" date="2020-08" db="EMBL/GenBank/DDBJ databases">
        <title>Genome sequencing and assembly of the red palm weevil Rhynchophorus ferrugineus.</title>
        <authorList>
            <person name="Dias G.B."/>
            <person name="Bergman C.M."/>
            <person name="Manee M."/>
        </authorList>
    </citation>
    <scope>NUCLEOTIDE SEQUENCE</scope>
    <source>
        <strain evidence="1">AA-2017</strain>
        <tissue evidence="1">Whole larva</tissue>
    </source>
</reference>
<comment type="caution">
    <text evidence="1">The sequence shown here is derived from an EMBL/GenBank/DDBJ whole genome shotgun (WGS) entry which is preliminary data.</text>
</comment>
<evidence type="ECO:0000313" key="1">
    <source>
        <dbReference type="EMBL" id="KAF7287606.1"/>
    </source>
</evidence>